<organism evidence="1 2">
    <name type="scientific">Paenibacillus lentus</name>
    <dbReference type="NCBI Taxonomy" id="1338368"/>
    <lineage>
        <taxon>Bacteria</taxon>
        <taxon>Bacillati</taxon>
        <taxon>Bacillota</taxon>
        <taxon>Bacilli</taxon>
        <taxon>Bacillales</taxon>
        <taxon>Paenibacillaceae</taxon>
        <taxon>Paenibacillus</taxon>
    </lineage>
</organism>
<dbReference type="EMBL" id="CP034248">
    <property type="protein sequence ID" value="AZK48885.1"/>
    <property type="molecule type" value="Genomic_DNA"/>
</dbReference>
<evidence type="ECO:0000313" key="2">
    <source>
        <dbReference type="Proteomes" id="UP000273145"/>
    </source>
</evidence>
<sequence length="270" mass="31343">MDRLAIDYQFLEQQCHVIGDCREQAIYTIAGLDFLDRQRAERFLTLYQAEIKGLDIQVAATYFAASWRVLCTALQYMVSLTSSRLNFNLENLTLQIVPVRQFPTIFFVLHSSSELTWPEGEASEWREAQLGSFYKETLRPVMETAAQVSGLPVTQLWGQLPLGVTYYLRQLANQLETEEQRNQLRTNYEYLRTISPDWFGIRRNPFVLKEILVDNPYSPGEKMPLKPTCCLAYRTDTGLGYCYSCPKLTKKQREQKRAELMQQQMESSSK</sequence>
<dbReference type="OrthoDB" id="2819999at2"/>
<accession>A0A3Q8SEJ2</accession>
<reference evidence="1 2" key="1">
    <citation type="submission" date="2018-11" db="EMBL/GenBank/DDBJ databases">
        <title>Genome sequencing of Paenibacillus lentus DSM25539(T).</title>
        <authorList>
            <person name="Kook J.-K."/>
            <person name="Park S.-N."/>
            <person name="Lim Y.K."/>
        </authorList>
    </citation>
    <scope>NUCLEOTIDE SEQUENCE [LARGE SCALE GENOMIC DNA]</scope>
    <source>
        <strain evidence="1 2">DSM 25539</strain>
    </source>
</reference>
<name>A0A3Q8SEJ2_9BACL</name>
<evidence type="ECO:0000313" key="1">
    <source>
        <dbReference type="EMBL" id="AZK48885.1"/>
    </source>
</evidence>
<dbReference type="AlphaFoldDB" id="A0A3Q8SEJ2"/>
<gene>
    <name evidence="1" type="ORF">EIM92_06140</name>
</gene>
<keyword evidence="2" id="KW-1185">Reference proteome</keyword>
<dbReference type="Proteomes" id="UP000273145">
    <property type="component" value="Chromosome"/>
</dbReference>
<proteinExistence type="predicted"/>
<dbReference type="KEGG" id="plen:EIM92_06140"/>
<protein>
    <submittedName>
        <fullName evidence="1">(2Fe-2S)-binding protein</fullName>
    </submittedName>
</protein>